<dbReference type="SUPFAM" id="SSF50156">
    <property type="entry name" value="PDZ domain-like"/>
    <property type="match status" value="3"/>
</dbReference>
<dbReference type="InterPro" id="IPR014352">
    <property type="entry name" value="FERM/acyl-CoA-bd_prot_sf"/>
</dbReference>
<feature type="compositionally biased region" description="Acidic residues" evidence="2">
    <location>
        <begin position="246"/>
        <end position="263"/>
    </location>
</feature>
<evidence type="ECO:0000313" key="6">
    <source>
        <dbReference type="Proteomes" id="UP000887575"/>
    </source>
</evidence>
<proteinExistence type="predicted"/>
<feature type="domain" description="FERM" evidence="3">
    <location>
        <begin position="708"/>
        <end position="1016"/>
    </location>
</feature>
<feature type="compositionally biased region" description="Polar residues" evidence="2">
    <location>
        <begin position="1211"/>
        <end position="1228"/>
    </location>
</feature>
<feature type="compositionally biased region" description="Polar residues" evidence="2">
    <location>
        <begin position="1076"/>
        <end position="1087"/>
    </location>
</feature>
<dbReference type="InterPro" id="IPR052074">
    <property type="entry name" value="NonRcpt_TyrProt_Phosphatase"/>
</dbReference>
<dbReference type="InterPro" id="IPR019749">
    <property type="entry name" value="Band_41_domain"/>
</dbReference>
<dbReference type="InterPro" id="IPR011019">
    <property type="entry name" value="KIND_dom"/>
</dbReference>
<feature type="compositionally biased region" description="Acidic residues" evidence="2">
    <location>
        <begin position="377"/>
        <end position="393"/>
    </location>
</feature>
<dbReference type="SUPFAM" id="SSF54236">
    <property type="entry name" value="Ubiquitin-like"/>
    <property type="match status" value="1"/>
</dbReference>
<feature type="region of interest" description="Disordered" evidence="2">
    <location>
        <begin position="1317"/>
        <end position="1344"/>
    </location>
</feature>
<dbReference type="PROSITE" id="PS51377">
    <property type="entry name" value="KIND"/>
    <property type="match status" value="1"/>
</dbReference>
<dbReference type="Pfam" id="PF00595">
    <property type="entry name" value="PDZ"/>
    <property type="match status" value="3"/>
</dbReference>
<dbReference type="InterPro" id="IPR036034">
    <property type="entry name" value="PDZ_sf"/>
</dbReference>
<organism evidence="6 7">
    <name type="scientific">Mesorhabditis belari</name>
    <dbReference type="NCBI Taxonomy" id="2138241"/>
    <lineage>
        <taxon>Eukaryota</taxon>
        <taxon>Metazoa</taxon>
        <taxon>Ecdysozoa</taxon>
        <taxon>Nematoda</taxon>
        <taxon>Chromadorea</taxon>
        <taxon>Rhabditida</taxon>
        <taxon>Rhabditina</taxon>
        <taxon>Rhabditomorpha</taxon>
        <taxon>Rhabditoidea</taxon>
        <taxon>Rhabditidae</taxon>
        <taxon>Mesorhabditinae</taxon>
        <taxon>Mesorhabditis</taxon>
    </lineage>
</organism>
<dbReference type="CDD" id="cd00136">
    <property type="entry name" value="PDZ_canonical"/>
    <property type="match status" value="2"/>
</dbReference>
<dbReference type="PROSITE" id="PS50106">
    <property type="entry name" value="PDZ"/>
    <property type="match status" value="3"/>
</dbReference>
<dbReference type="Gene3D" id="3.10.20.90">
    <property type="entry name" value="Phosphatidylinositol 3-kinase Catalytic Subunit, Chain A, domain 1"/>
    <property type="match status" value="1"/>
</dbReference>
<keyword evidence="1" id="KW-0677">Repeat</keyword>
<dbReference type="InterPro" id="IPR018979">
    <property type="entry name" value="FERM_N"/>
</dbReference>
<dbReference type="CDD" id="cd17101">
    <property type="entry name" value="FERM_F1_PTPN13_like"/>
    <property type="match status" value="1"/>
</dbReference>
<dbReference type="SMART" id="SM01196">
    <property type="entry name" value="FERM_C"/>
    <property type="match status" value="1"/>
</dbReference>
<feature type="compositionally biased region" description="Polar residues" evidence="2">
    <location>
        <begin position="394"/>
        <end position="403"/>
    </location>
</feature>
<dbReference type="Gene3D" id="2.30.29.30">
    <property type="entry name" value="Pleckstrin-homology domain (PH domain)/Phosphotyrosine-binding domain (PTB)"/>
    <property type="match status" value="1"/>
</dbReference>
<dbReference type="SUPFAM" id="SSF50729">
    <property type="entry name" value="PH domain-like"/>
    <property type="match status" value="1"/>
</dbReference>
<dbReference type="Pfam" id="PF09380">
    <property type="entry name" value="FERM_C"/>
    <property type="match status" value="1"/>
</dbReference>
<dbReference type="PANTHER" id="PTHR46900">
    <property type="entry name" value="TYROSINE-PROTEIN PHOSPHATASE NON-RECEPTOR TYPE 13"/>
    <property type="match status" value="1"/>
</dbReference>
<dbReference type="InterPro" id="IPR018980">
    <property type="entry name" value="FERM_PH-like_C"/>
</dbReference>
<feature type="domain" description="KIND" evidence="5">
    <location>
        <begin position="6"/>
        <end position="179"/>
    </location>
</feature>
<dbReference type="PROSITE" id="PS50057">
    <property type="entry name" value="FERM_3"/>
    <property type="match status" value="1"/>
</dbReference>
<feature type="compositionally biased region" description="Low complexity" evidence="2">
    <location>
        <begin position="458"/>
        <end position="473"/>
    </location>
</feature>
<accession>A0AAF3FJZ4</accession>
<feature type="compositionally biased region" description="Basic residues" evidence="2">
    <location>
        <begin position="660"/>
        <end position="672"/>
    </location>
</feature>
<name>A0AAF3FJZ4_9BILA</name>
<dbReference type="InterPro" id="IPR035963">
    <property type="entry name" value="FERM_2"/>
</dbReference>
<dbReference type="SUPFAM" id="SSF47031">
    <property type="entry name" value="Second domain of FERM"/>
    <property type="match status" value="1"/>
</dbReference>
<dbReference type="InterPro" id="IPR011993">
    <property type="entry name" value="PH-like_dom_sf"/>
</dbReference>
<dbReference type="InterPro" id="IPR000299">
    <property type="entry name" value="FERM_domain"/>
</dbReference>
<feature type="region of interest" description="Disordered" evidence="2">
    <location>
        <begin position="161"/>
        <end position="186"/>
    </location>
</feature>
<feature type="domain" description="PDZ" evidence="4">
    <location>
        <begin position="1478"/>
        <end position="1560"/>
    </location>
</feature>
<sequence>MGDVKITISDVIEVRDGGLDSNELLALTVLAAERLPPLQKGKQLFDIDHVFINNRGQIEFETVNAEKISREYWPPEWEKEGEDDPVAASVFCWGAVLKQAGSELIGQAELFSLVNILSVAIIGTRPTPTRMAQMAKNQLRGQEPQHIVQDIYFELMGDEDENQLSDDNYSERDFEVDDIDEPSRDRVDSRLKDFDDEEHETHAVKVPETQLKELKAPQIIVEDSEPAFSQPSTTSHNKKAVEVFETETEEDDALTEESTENESDVPTTPKRFEPINFKSGFDDDFGSKVIEESPRVEKRQAAVTVAEANPFESDEEEKSPFNQSTLSGRDPFEHLDNRPAVTTPESPVAPKRKHQMEVVEEPPKQPQVQKFKHGSSEDDEIIQAEVSDSEELNENSTRSNQSRYFDEIERELNKEREKTIPPPLQIMPAIIEVPTPKPPPRKEIQQALQVVETDEGRTPSTSITSSVSAFSSSFKEDESSINRGSSPEPKKRIVKEAVIVEEVHRKGMFEKRPQKNRNGRHSTNPFDAEKDDETSSSETDTEQREQRNGRMRDMNRRRTSDMGRQTPPPATSTPTPPARRHAPQHSRDIDPIIEPPKVEQKKEEPESMDEIFAKALEERRASTFPLPVPSSPTLTQPESPQKPPRSSPQTGFRRMESGRITRRSTKRGKRGKTRAEPEFVERKNQPAIRLKAPTTKKKKMVLHRVEQTDVFVELLNGQKIEVSCRSDVVTADIFSLVVGHMNINENVFFGLSVVRDGEHFFLDDDQRLEKFAPPGWKDRSRQVGYTLHLRFRFYPQVLEFIKTDVALHELFLQLRRDILEDRLQPKRDRGLELAALALQAEFGDRPPPAVKDYFSIEYYLQRRFYQFDDQSSVHLQLSQLHDHYRGLGAKEAETRYIQVCTCLPDYGSHLHRVFRSKPSMAHGASPFDPDTGANMWIAIMPKGIIVLEEQGGVRQPLAEHVWQRTQTLQFDKKRFVIVAQRDGDHSETVFWTDHYSKSAYFVRFSASQHRFMMRMRQWKNTLKTERSISSMPDVAIEGTLQRENRYRQENVSVPDSPLEPTESLFPKIANKRRESSSTPLTPINNNHESSDSYEDGINKGIRLRNQHDKPPPTGAIFTVTLHKDPINGLGLTLVDGKLNDVPGVYVKSVAQGGAGEQSGLLVGDRLLAVNGYSLVDSDRHRAVGLVKDSGANVRIEVSRLEGVAAHARQISADSSNFNPNRPPATTSNGDRKLSASSAGPKPVSRTPPPPRKQQNKRQRAVSDFGAIGDMLPVLNSDDIIADKMKAISGLHLDESDEERGEFRVPQQHSIYSYDQTDEDTLGGVTSRSQKRNSDPFMSEPKIGISPSRIEQPKRYQQQRRSNLDWTEELDEEEVVDDEDDEDLIHVELVKNSANSLGIQISSHQDGKVCIKQVTAEPGLSANIKAGDILVAVNSISTVNRTHQEVVNLLRSPGQIVRLTLRRQFNEESEEETGERTIRVTLHKPEGGSLGLSLAKRTGFDGIFIRTIGSDSAAEKDATLRVGDRMWAIDGEEVGGSSPATLVERLKRVQGPVEIVVKRPKDLSKYQ</sequence>
<dbReference type="WBParaSite" id="MBELARI_LOCUS6467">
    <property type="protein sequence ID" value="MBELARI_LOCUS6467"/>
    <property type="gene ID" value="MBELARI_LOCUS6467"/>
</dbReference>
<keyword evidence="6" id="KW-1185">Reference proteome</keyword>
<feature type="compositionally biased region" description="Pro residues" evidence="2">
    <location>
        <begin position="566"/>
        <end position="577"/>
    </location>
</feature>
<feature type="region of interest" description="Disordered" evidence="2">
    <location>
        <begin position="1069"/>
        <end position="1096"/>
    </location>
</feature>
<evidence type="ECO:0000313" key="7">
    <source>
        <dbReference type="WBParaSite" id="MBELARI_LOCUS6467"/>
    </source>
</evidence>
<feature type="compositionally biased region" description="Basic and acidic residues" evidence="2">
    <location>
        <begin position="501"/>
        <end position="513"/>
    </location>
</feature>
<dbReference type="CDD" id="cd14473">
    <property type="entry name" value="FERM_B-lobe"/>
    <property type="match status" value="1"/>
</dbReference>
<dbReference type="SMART" id="SM00750">
    <property type="entry name" value="KIND"/>
    <property type="match status" value="1"/>
</dbReference>
<feature type="region of interest" description="Disordered" evidence="2">
    <location>
        <begin position="1211"/>
        <end position="1260"/>
    </location>
</feature>
<dbReference type="InterPro" id="IPR001478">
    <property type="entry name" value="PDZ"/>
</dbReference>
<feature type="compositionally biased region" description="Basic and acidic residues" evidence="2">
    <location>
        <begin position="585"/>
        <end position="621"/>
    </location>
</feature>
<dbReference type="Gene3D" id="1.20.80.10">
    <property type="match status" value="1"/>
</dbReference>
<dbReference type="SMART" id="SM00228">
    <property type="entry name" value="PDZ"/>
    <property type="match status" value="3"/>
</dbReference>
<dbReference type="InterPro" id="IPR019747">
    <property type="entry name" value="FERM_CS"/>
</dbReference>
<dbReference type="PROSITE" id="PS00661">
    <property type="entry name" value="FERM_2"/>
    <property type="match status" value="1"/>
</dbReference>
<feature type="region of interest" description="Disordered" evidence="2">
    <location>
        <begin position="451"/>
        <end position="681"/>
    </location>
</feature>
<evidence type="ECO:0000259" key="4">
    <source>
        <dbReference type="PROSITE" id="PS50106"/>
    </source>
</evidence>
<evidence type="ECO:0000259" key="5">
    <source>
        <dbReference type="PROSITE" id="PS51377"/>
    </source>
</evidence>
<feature type="compositionally biased region" description="Basic and acidic residues" evidence="2">
    <location>
        <begin position="285"/>
        <end position="300"/>
    </location>
</feature>
<dbReference type="Pfam" id="PF09379">
    <property type="entry name" value="FERM_N"/>
    <property type="match status" value="1"/>
</dbReference>
<dbReference type="PRINTS" id="PR00935">
    <property type="entry name" value="BAND41"/>
</dbReference>
<dbReference type="Gene3D" id="2.30.42.10">
    <property type="match status" value="3"/>
</dbReference>
<dbReference type="SMART" id="SM00295">
    <property type="entry name" value="B41"/>
    <property type="match status" value="1"/>
</dbReference>
<reference evidence="7" key="1">
    <citation type="submission" date="2024-02" db="UniProtKB">
        <authorList>
            <consortium name="WormBaseParasite"/>
        </authorList>
    </citation>
    <scope>IDENTIFICATION</scope>
</reference>
<feature type="region of interest" description="Disordered" evidence="2">
    <location>
        <begin position="246"/>
        <end position="405"/>
    </location>
</feature>
<evidence type="ECO:0000256" key="1">
    <source>
        <dbReference type="ARBA" id="ARBA00022737"/>
    </source>
</evidence>
<dbReference type="InterPro" id="IPR029071">
    <property type="entry name" value="Ubiquitin-like_domsf"/>
</dbReference>
<feature type="domain" description="PDZ" evidence="4">
    <location>
        <begin position="1118"/>
        <end position="1201"/>
    </location>
</feature>
<dbReference type="Proteomes" id="UP000887575">
    <property type="component" value="Unassembled WGS sequence"/>
</dbReference>
<protein>
    <submittedName>
        <fullName evidence="7">Uncharacterized protein</fullName>
    </submittedName>
</protein>
<feature type="domain" description="PDZ" evidence="4">
    <location>
        <begin position="1385"/>
        <end position="1464"/>
    </location>
</feature>
<evidence type="ECO:0000256" key="2">
    <source>
        <dbReference type="SAM" id="MobiDB-lite"/>
    </source>
</evidence>
<dbReference type="Pfam" id="PF00373">
    <property type="entry name" value="FERM_M"/>
    <property type="match status" value="1"/>
</dbReference>
<dbReference type="PANTHER" id="PTHR46900:SF2">
    <property type="entry name" value="TYROSINE-PROTEIN PHOSPHATASE NON-RECEPTOR TYPE 13"/>
    <property type="match status" value="1"/>
</dbReference>
<evidence type="ECO:0000259" key="3">
    <source>
        <dbReference type="PROSITE" id="PS50057"/>
    </source>
</evidence>
<feature type="compositionally biased region" description="Basic and acidic residues" evidence="2">
    <location>
        <begin position="541"/>
        <end position="561"/>
    </location>
</feature>
<dbReference type="InterPro" id="IPR019748">
    <property type="entry name" value="FERM_central"/>
</dbReference>